<dbReference type="GO" id="GO:0006508">
    <property type="term" value="P:proteolysis"/>
    <property type="evidence" value="ECO:0007669"/>
    <property type="project" value="InterPro"/>
</dbReference>
<dbReference type="InterPro" id="IPR034074">
    <property type="entry name" value="Y4bN_pept_dom"/>
</dbReference>
<evidence type="ECO:0000259" key="1">
    <source>
        <dbReference type="Pfam" id="PF00082"/>
    </source>
</evidence>
<dbReference type="Pfam" id="PF00082">
    <property type="entry name" value="Peptidase_S8"/>
    <property type="match status" value="1"/>
</dbReference>
<protein>
    <recommendedName>
        <fullName evidence="1">Peptidase S8/S53 domain-containing protein</fullName>
    </recommendedName>
</protein>
<sequence length="827" mass="92463">MPRNPRPHLMLPEIFTSTKRYQYPGRGGNPYATPERNRARQASILRQNLSDIQRDYEEMLDLQREHGWADGFGITVLFSSFPDIELAVDSLEQRASGIELLSVRDIDGRTLAAVWIPDGKLSHFEDKISDYLRRAPRDNQKLVDAIQSIRSAVLEDLWTDEAPLPMDSEVIRFEAWLGLPVKKYRNPELYAQLKELRVSRFRAACEAQGLRVGQSVLAFPERLVLQVVGSIAQMRASAAVLGQLAELRYAPESAEFFIELPTNEQADWSENLIARASFPDEGADVPYICILDTGVSRAHPLISPLLSMRDMHTADPAWGNNDDHGHGTEQSGLAIWGDLTNCLVRNDFVTIGHRLESVKIQPRDGFNGDDHLASITVQAVSRPEIQYPSRSRLFSMAVTSTRTTISGRATAWSSEIDSLTSDWLENGRNPRLMIVSGGNVHHTQSGHYFGLNSGTSIEDPAQSWNSLTVGAITEKYEITEDQMRHYFPMAPAGGLSPFCSTSAGWNREFPFKPDVVFEGGNLASDGDFVSRADSLSLLTTYHLPLQRTFVNTEATSAATALGSHFSAQVMAKYPSLWPQTVRALIVHSADWTDELLRQFPGNGRDQIEFRLRHCGWGRPDISKALNSGSDSLTLLLQSGLQPFEKKPVQVVGGARRGGNITSRDMQMHKIPWPTAALQDLLDQEVELRITLSYFVEPNPGERGRTARFSYASHGLRFALQRPTESVEQFQNRINLLSRDAESELDLVEAGDENWMLGARRRFRGSLHHDRLRCSAADLAGRQYVAVFPVGGWWKTREAQGRFTSFSKYSLVISIASPEIPVDIDLTD</sequence>
<feature type="domain" description="Peptidase S8/S53" evidence="1">
    <location>
        <begin position="287"/>
        <end position="603"/>
    </location>
</feature>
<accession>A0A0K3A5E1</accession>
<dbReference type="Gene3D" id="3.40.50.200">
    <property type="entry name" value="Peptidase S8/S53 domain"/>
    <property type="match status" value="1"/>
</dbReference>
<dbReference type="GO" id="GO:0004252">
    <property type="term" value="F:serine-type endopeptidase activity"/>
    <property type="evidence" value="ECO:0007669"/>
    <property type="project" value="InterPro"/>
</dbReference>
<organism evidence="2 3">
    <name type="scientific">Xanthomonas graminis pv. phlei</name>
    <dbReference type="NCBI Taxonomy" id="487906"/>
    <lineage>
        <taxon>Bacteria</taxon>
        <taxon>Pseudomonadati</taxon>
        <taxon>Pseudomonadota</taxon>
        <taxon>Gammaproteobacteria</taxon>
        <taxon>Lysobacterales</taxon>
        <taxon>Lysobacteraceae</taxon>
        <taxon>Xanthomonas</taxon>
        <taxon>Xanthomonas translucens group</taxon>
        <taxon>Xanthomonas graminis</taxon>
    </lineage>
</organism>
<name>A0A0K3A5E1_9XANT</name>
<proteinExistence type="predicted"/>
<dbReference type="InterPro" id="IPR000209">
    <property type="entry name" value="Peptidase_S8/S53_dom"/>
</dbReference>
<dbReference type="Proteomes" id="UP000045978">
    <property type="component" value="Unassembled WGS sequence"/>
</dbReference>
<dbReference type="SUPFAM" id="SSF52743">
    <property type="entry name" value="Subtilisin-like"/>
    <property type="match status" value="1"/>
</dbReference>
<dbReference type="CDD" id="cd04847">
    <property type="entry name" value="Peptidases_S8_Subtilisin_like_2"/>
    <property type="match status" value="1"/>
</dbReference>
<gene>
    <name evidence="2" type="ORF">XTPLMG730_3711</name>
</gene>
<evidence type="ECO:0000313" key="3">
    <source>
        <dbReference type="Proteomes" id="UP000045978"/>
    </source>
</evidence>
<evidence type="ECO:0000313" key="2">
    <source>
        <dbReference type="EMBL" id="CTP93023.1"/>
    </source>
</evidence>
<dbReference type="InterPro" id="IPR036852">
    <property type="entry name" value="Peptidase_S8/S53_dom_sf"/>
</dbReference>
<dbReference type="EMBL" id="CXOJ01000114">
    <property type="protein sequence ID" value="CTP93023.1"/>
    <property type="molecule type" value="Genomic_DNA"/>
</dbReference>
<reference evidence="2 3" key="1">
    <citation type="submission" date="2015-07" db="EMBL/GenBank/DDBJ databases">
        <authorList>
            <person name="Noorani M."/>
        </authorList>
    </citation>
    <scope>NUCLEOTIDE SEQUENCE [LARGE SCALE GENOMIC DNA]</scope>
    <source>
        <strain evidence="2">LMG730</strain>
    </source>
</reference>
<dbReference type="AlphaFoldDB" id="A0A0K3A5E1"/>